<dbReference type="InterPro" id="IPR005094">
    <property type="entry name" value="Endonuclease_MobA/VirD2"/>
</dbReference>
<dbReference type="RefSeq" id="WP_131610149.1">
    <property type="nucleotide sequence ID" value="NZ_SJSM01000010.1"/>
</dbReference>
<evidence type="ECO:0000313" key="3">
    <source>
        <dbReference type="Proteomes" id="UP000291117"/>
    </source>
</evidence>
<proteinExistence type="predicted"/>
<sequence>MIVKFLKKSETFKGVSYNTDKVELDKGELMVVKNFGALQALDQLRPTDYINYLKAVSARSSRTKYPQLHVVISAKGKSHTKEELTSIAEQWLKGMGYGEQPYLLIFHKDTDNNHVHLVSTRVGMDGKKISDSFEKLRAYQVLNRIMGIDEKKEVLVLLEKALSYNFSTRPQFMMLLEAQGYSLVLSDDHYGICKYGKELAQISLEKVDAKITIYNKNLDRVKQLRAIIGKYRLKHDPTIYTHTQEQPGGGAKIQNGYSSKLAEVLREKFGIQVLFHSKDNKPPYGYTLIDHNRKCVFKGSTEVMKLAEFILPEDGVNYDQSEIVSVSQDHTMEGESQEVMLQEIQEQTDHPYDENSPTLTEAVFDQPFDPLASQDSGLSLPEINLDIADDIDDEAILGRNRRRQRKARTNSR</sequence>
<organism evidence="2 3">
    <name type="scientific">Pedobacter hiemivivus</name>
    <dbReference type="NCBI Taxonomy" id="2530454"/>
    <lineage>
        <taxon>Bacteria</taxon>
        <taxon>Pseudomonadati</taxon>
        <taxon>Bacteroidota</taxon>
        <taxon>Sphingobacteriia</taxon>
        <taxon>Sphingobacteriales</taxon>
        <taxon>Sphingobacteriaceae</taxon>
        <taxon>Pedobacter</taxon>
    </lineage>
</organism>
<dbReference type="AlphaFoldDB" id="A0A4R0N4Z4"/>
<dbReference type="OrthoDB" id="915634at2"/>
<keyword evidence="3" id="KW-1185">Reference proteome</keyword>
<comment type="caution">
    <text evidence="2">The sequence shown here is derived from an EMBL/GenBank/DDBJ whole genome shotgun (WGS) entry which is preliminary data.</text>
</comment>
<dbReference type="Proteomes" id="UP000291117">
    <property type="component" value="Unassembled WGS sequence"/>
</dbReference>
<feature type="domain" description="MobA/VirD2-like nuclease" evidence="1">
    <location>
        <begin position="43"/>
        <end position="145"/>
    </location>
</feature>
<protein>
    <recommendedName>
        <fullName evidence="1">MobA/VirD2-like nuclease domain-containing protein</fullName>
    </recommendedName>
</protein>
<accession>A0A4R0N4Z4</accession>
<evidence type="ECO:0000259" key="1">
    <source>
        <dbReference type="Pfam" id="PF03432"/>
    </source>
</evidence>
<dbReference type="EMBL" id="SJSM01000010">
    <property type="protein sequence ID" value="TCC95001.1"/>
    <property type="molecule type" value="Genomic_DNA"/>
</dbReference>
<name>A0A4R0N4Z4_9SPHI</name>
<dbReference type="Pfam" id="PF03432">
    <property type="entry name" value="Relaxase"/>
    <property type="match status" value="1"/>
</dbReference>
<gene>
    <name evidence="2" type="ORF">EZ444_15960</name>
</gene>
<reference evidence="2 3" key="1">
    <citation type="submission" date="2019-02" db="EMBL/GenBank/DDBJ databases">
        <title>Pedobacter sp. RP-3-8 sp. nov., isolated from Arctic soil.</title>
        <authorList>
            <person name="Dahal R.H."/>
        </authorList>
    </citation>
    <scope>NUCLEOTIDE SEQUENCE [LARGE SCALE GENOMIC DNA]</scope>
    <source>
        <strain evidence="2 3">RP-3-8</strain>
    </source>
</reference>
<evidence type="ECO:0000313" key="2">
    <source>
        <dbReference type="EMBL" id="TCC95001.1"/>
    </source>
</evidence>